<reference evidence="7 8" key="1">
    <citation type="submission" date="2020-08" db="EMBL/GenBank/DDBJ databases">
        <title>Genomic Encyclopedia of Type Strains, Phase IV (KMG-IV): sequencing the most valuable type-strain genomes for metagenomic binning, comparative biology and taxonomic classification.</title>
        <authorList>
            <person name="Goeker M."/>
        </authorList>
    </citation>
    <scope>NUCLEOTIDE SEQUENCE [LARGE SCALE GENOMIC DNA]</scope>
    <source>
        <strain evidence="7 8">DSM 5895</strain>
    </source>
</reference>
<evidence type="ECO:0000256" key="2">
    <source>
        <dbReference type="ARBA" id="ARBA00022692"/>
    </source>
</evidence>
<gene>
    <name evidence="7" type="ORF">FHS55_004153</name>
</gene>
<dbReference type="InterPro" id="IPR036640">
    <property type="entry name" value="ABC1_TM_sf"/>
</dbReference>
<name>A0A839ZFW0_9HYPH</name>
<evidence type="ECO:0000256" key="5">
    <source>
        <dbReference type="SAM" id="Phobius"/>
    </source>
</evidence>
<evidence type="ECO:0000313" key="7">
    <source>
        <dbReference type="EMBL" id="MBB3773516.1"/>
    </source>
</evidence>
<feature type="transmembrane region" description="Helical" evidence="5">
    <location>
        <begin position="88"/>
        <end position="109"/>
    </location>
</feature>
<keyword evidence="2 5" id="KW-0812">Transmembrane</keyword>
<feature type="domain" description="ABC transmembrane type-1" evidence="6">
    <location>
        <begin position="52"/>
        <end position="324"/>
    </location>
</feature>
<accession>A0A839ZFW0</accession>
<dbReference type="GO" id="GO:0140359">
    <property type="term" value="F:ABC-type transporter activity"/>
    <property type="evidence" value="ECO:0007669"/>
    <property type="project" value="InterPro"/>
</dbReference>
<dbReference type="InterPro" id="IPR011527">
    <property type="entry name" value="ABC1_TM_dom"/>
</dbReference>
<keyword evidence="3 5" id="KW-1133">Transmembrane helix</keyword>
<evidence type="ECO:0000256" key="4">
    <source>
        <dbReference type="ARBA" id="ARBA00023136"/>
    </source>
</evidence>
<evidence type="ECO:0000256" key="3">
    <source>
        <dbReference type="ARBA" id="ARBA00022989"/>
    </source>
</evidence>
<organism evidence="7 8">
    <name type="scientific">Ancylobacter tetraedralis</name>
    <dbReference type="NCBI Taxonomy" id="217068"/>
    <lineage>
        <taxon>Bacteria</taxon>
        <taxon>Pseudomonadati</taxon>
        <taxon>Pseudomonadota</taxon>
        <taxon>Alphaproteobacteria</taxon>
        <taxon>Hyphomicrobiales</taxon>
        <taxon>Xanthobacteraceae</taxon>
        <taxon>Ancylobacter</taxon>
    </lineage>
</organism>
<evidence type="ECO:0000256" key="1">
    <source>
        <dbReference type="ARBA" id="ARBA00004651"/>
    </source>
</evidence>
<dbReference type="Proteomes" id="UP000533469">
    <property type="component" value="Unassembled WGS sequence"/>
</dbReference>
<dbReference type="EMBL" id="JACICD010000011">
    <property type="protein sequence ID" value="MBB3773516.1"/>
    <property type="molecule type" value="Genomic_DNA"/>
</dbReference>
<protein>
    <submittedName>
        <fullName evidence="7">ABC-type bacteriocin/lantibiotic exporter with double-glycine peptidase domain</fullName>
    </submittedName>
</protein>
<feature type="transmembrane region" description="Helical" evidence="5">
    <location>
        <begin position="48"/>
        <end position="67"/>
    </location>
</feature>
<dbReference type="RefSeq" id="WP_246340335.1">
    <property type="nucleotide sequence ID" value="NZ_JACICD010000011.1"/>
</dbReference>
<dbReference type="AlphaFoldDB" id="A0A839ZFW0"/>
<comment type="subcellular location">
    <subcellularLocation>
        <location evidence="1">Cell membrane</location>
        <topology evidence="1">Multi-pass membrane protein</topology>
    </subcellularLocation>
</comment>
<dbReference type="SUPFAM" id="SSF90123">
    <property type="entry name" value="ABC transporter transmembrane region"/>
    <property type="match status" value="1"/>
</dbReference>
<evidence type="ECO:0000259" key="6">
    <source>
        <dbReference type="PROSITE" id="PS50929"/>
    </source>
</evidence>
<proteinExistence type="predicted"/>
<dbReference type="PROSITE" id="PS50929">
    <property type="entry name" value="ABC_TM1F"/>
    <property type="match status" value="1"/>
</dbReference>
<dbReference type="Pfam" id="PF00664">
    <property type="entry name" value="ABC_membrane"/>
    <property type="match status" value="1"/>
</dbReference>
<keyword evidence="4 5" id="KW-0472">Membrane</keyword>
<comment type="caution">
    <text evidence="7">The sequence shown here is derived from an EMBL/GenBank/DDBJ whole genome shotgun (WGS) entry which is preliminary data.</text>
</comment>
<sequence>MIAVIDARVAVAHGGAVAPRGTVFSDARAPPENTVPRSLFRFVWHVSGWHQIALIGLSAFVLMIEIAPIEIQRRIVNDTIQGGMLQPILVLVGAYLAVTVTEGLLKLALNMYRNWLGERAVLWLREAVFAVADADGLRTVPAATEGIQLSIVLDEADPVGSFVGESISEPVLQAGVFVVVTIYLLYLQPVMALVIAGVFVPQLIFVPIMQEAINRRISTRVTLYRGLSTGIVDARGARDPDGSQRGKIHAVFATNMSIYWLKYIMNVMMNLMTHGGVATILALGGYFVVTGQTEIGTVVAFLSALSKVNDPWSELVTWYRDMRAAQVKYALLRSAAAIGAIDGNHEG</sequence>
<feature type="transmembrane region" description="Helical" evidence="5">
    <location>
        <begin position="271"/>
        <end position="289"/>
    </location>
</feature>
<dbReference type="Gene3D" id="1.20.1560.10">
    <property type="entry name" value="ABC transporter type 1, transmembrane domain"/>
    <property type="match status" value="2"/>
</dbReference>
<dbReference type="GO" id="GO:0005524">
    <property type="term" value="F:ATP binding"/>
    <property type="evidence" value="ECO:0007669"/>
    <property type="project" value="InterPro"/>
</dbReference>
<evidence type="ECO:0000313" key="8">
    <source>
        <dbReference type="Proteomes" id="UP000533469"/>
    </source>
</evidence>
<feature type="transmembrane region" description="Helical" evidence="5">
    <location>
        <begin position="176"/>
        <end position="206"/>
    </location>
</feature>
<keyword evidence="8" id="KW-1185">Reference proteome</keyword>
<dbReference type="GO" id="GO:0005886">
    <property type="term" value="C:plasma membrane"/>
    <property type="evidence" value="ECO:0007669"/>
    <property type="project" value="UniProtKB-SubCell"/>
</dbReference>